<feature type="coiled-coil region" evidence="7">
    <location>
        <begin position="51"/>
        <end position="78"/>
    </location>
</feature>
<dbReference type="GO" id="GO:0016787">
    <property type="term" value="F:hydrolase activity"/>
    <property type="evidence" value="ECO:0007669"/>
    <property type="project" value="UniProtKB-KW"/>
</dbReference>
<feature type="domain" description="M23ase beta-sheet core" evidence="8">
    <location>
        <begin position="265"/>
        <end position="354"/>
    </location>
</feature>
<keyword evidence="7" id="KW-0175">Coiled coil</keyword>
<evidence type="ECO:0000256" key="4">
    <source>
        <dbReference type="ARBA" id="ARBA00022801"/>
    </source>
</evidence>
<evidence type="ECO:0000256" key="3">
    <source>
        <dbReference type="ARBA" id="ARBA00022723"/>
    </source>
</evidence>
<sequence length="360" mass="37366">MLLLGAADAPRADRIAAAAAARATALERQADAEPDAERRIRLREAAITARIRAAEATIAAAQARVAETDQRLAEEARRLSVRQAPATRLVAVVQALSRRPAALTILQPGTTDDIVHARALLGTMLPIVQARTESLRRDLAETRALRARATEAATALTQANARLQSGRLALARLQGEEKLRGATGGGTESPQAIALGERARDLAGMMAATAAAADVRASLVSLAGPLPRPGGGDAAPAFTRPPYRLPVRGRIVEGLGELSDTGVRSRGLSLAVAAGAPVLAPAAGRIVFARRFRDYGTVVIVDHGGGWSSALTGLDAADLAPGDSVRMGQPIGRAAMAEAPRVTVELRRRGVAVDLAQLIG</sequence>
<evidence type="ECO:0000256" key="6">
    <source>
        <dbReference type="ARBA" id="ARBA00023049"/>
    </source>
</evidence>
<keyword evidence="6" id="KW-0482">Metalloprotease</keyword>
<evidence type="ECO:0000313" key="9">
    <source>
        <dbReference type="EMBL" id="MFD1787310.1"/>
    </source>
</evidence>
<dbReference type="Proteomes" id="UP001597283">
    <property type="component" value="Unassembled WGS sequence"/>
</dbReference>
<dbReference type="InterPro" id="IPR050570">
    <property type="entry name" value="Cell_wall_metabolism_enzyme"/>
</dbReference>
<dbReference type="EMBL" id="JBHUFC010000003">
    <property type="protein sequence ID" value="MFD1787310.1"/>
    <property type="molecule type" value="Genomic_DNA"/>
</dbReference>
<name>A0ABW4NEV8_9SPHN</name>
<keyword evidence="10" id="KW-1185">Reference proteome</keyword>
<keyword evidence="3" id="KW-0479">Metal-binding</keyword>
<dbReference type="Gene3D" id="2.70.70.10">
    <property type="entry name" value="Glucose Permease (Domain IIA)"/>
    <property type="match status" value="1"/>
</dbReference>
<accession>A0ABW4NEV8</accession>
<dbReference type="Pfam" id="PF01551">
    <property type="entry name" value="Peptidase_M23"/>
    <property type="match status" value="1"/>
</dbReference>
<evidence type="ECO:0000256" key="2">
    <source>
        <dbReference type="ARBA" id="ARBA00022670"/>
    </source>
</evidence>
<keyword evidence="4 9" id="KW-0378">Hydrolase</keyword>
<comment type="cofactor">
    <cofactor evidence="1">
        <name>Zn(2+)</name>
        <dbReference type="ChEBI" id="CHEBI:29105"/>
    </cofactor>
</comment>
<dbReference type="SUPFAM" id="SSF51261">
    <property type="entry name" value="Duplicated hybrid motif"/>
    <property type="match status" value="1"/>
</dbReference>
<evidence type="ECO:0000256" key="5">
    <source>
        <dbReference type="ARBA" id="ARBA00022833"/>
    </source>
</evidence>
<dbReference type="InterPro" id="IPR011055">
    <property type="entry name" value="Dup_hybrid_motif"/>
</dbReference>
<dbReference type="CDD" id="cd12797">
    <property type="entry name" value="M23_peptidase"/>
    <property type="match status" value="1"/>
</dbReference>
<dbReference type="RefSeq" id="WP_380940873.1">
    <property type="nucleotide sequence ID" value="NZ_JBHUFC010000003.1"/>
</dbReference>
<comment type="caution">
    <text evidence="9">The sequence shown here is derived from an EMBL/GenBank/DDBJ whole genome shotgun (WGS) entry which is preliminary data.</text>
</comment>
<dbReference type="PANTHER" id="PTHR21666:SF288">
    <property type="entry name" value="CELL DIVISION PROTEIN YTFB"/>
    <property type="match status" value="1"/>
</dbReference>
<evidence type="ECO:0000256" key="7">
    <source>
        <dbReference type="SAM" id="Coils"/>
    </source>
</evidence>
<dbReference type="InterPro" id="IPR016047">
    <property type="entry name" value="M23ase_b-sheet_dom"/>
</dbReference>
<reference evidence="10" key="1">
    <citation type="journal article" date="2019" name="Int. J. Syst. Evol. Microbiol.">
        <title>The Global Catalogue of Microorganisms (GCM) 10K type strain sequencing project: providing services to taxonomists for standard genome sequencing and annotation.</title>
        <authorList>
            <consortium name="The Broad Institute Genomics Platform"/>
            <consortium name="The Broad Institute Genome Sequencing Center for Infectious Disease"/>
            <person name="Wu L."/>
            <person name="Ma J."/>
        </authorList>
    </citation>
    <scope>NUCLEOTIDE SEQUENCE [LARGE SCALE GENOMIC DNA]</scope>
    <source>
        <strain evidence="10">Q85</strain>
    </source>
</reference>
<gene>
    <name evidence="9" type="ORF">ACFSC3_06975</name>
</gene>
<evidence type="ECO:0000313" key="10">
    <source>
        <dbReference type="Proteomes" id="UP001597283"/>
    </source>
</evidence>
<keyword evidence="2" id="KW-0645">Protease</keyword>
<protein>
    <submittedName>
        <fullName evidence="9">Murein hydrolase activator EnvC family protein</fullName>
    </submittedName>
</protein>
<evidence type="ECO:0000259" key="8">
    <source>
        <dbReference type="Pfam" id="PF01551"/>
    </source>
</evidence>
<dbReference type="PANTHER" id="PTHR21666">
    <property type="entry name" value="PEPTIDASE-RELATED"/>
    <property type="match status" value="1"/>
</dbReference>
<evidence type="ECO:0000256" key="1">
    <source>
        <dbReference type="ARBA" id="ARBA00001947"/>
    </source>
</evidence>
<proteinExistence type="predicted"/>
<keyword evidence="5" id="KW-0862">Zinc</keyword>
<organism evidence="9 10">
    <name type="scientific">Sphingomonas floccifaciens</name>
    <dbReference type="NCBI Taxonomy" id="1844115"/>
    <lineage>
        <taxon>Bacteria</taxon>
        <taxon>Pseudomonadati</taxon>
        <taxon>Pseudomonadota</taxon>
        <taxon>Alphaproteobacteria</taxon>
        <taxon>Sphingomonadales</taxon>
        <taxon>Sphingomonadaceae</taxon>
        <taxon>Sphingomonas</taxon>
    </lineage>
</organism>